<dbReference type="EMBL" id="JAPOHD010000020">
    <property type="protein sequence ID" value="MCY1720644.1"/>
    <property type="molecule type" value="Genomic_DNA"/>
</dbReference>
<evidence type="ECO:0000256" key="4">
    <source>
        <dbReference type="SAM" id="Phobius"/>
    </source>
</evidence>
<dbReference type="PRINTS" id="PR00132">
    <property type="entry name" value="GLHYDRLASE2"/>
</dbReference>
<keyword evidence="4" id="KW-1133">Transmembrane helix</keyword>
<feature type="chain" id="PRO_5040863302" evidence="5">
    <location>
        <begin position="23"/>
        <end position="760"/>
    </location>
</feature>
<dbReference type="InterPro" id="IPR006102">
    <property type="entry name" value="Ig-like_GH2"/>
</dbReference>
<keyword evidence="3" id="KW-0326">Glycosidase</keyword>
<dbReference type="InterPro" id="IPR051913">
    <property type="entry name" value="GH2_Domain-Containing"/>
</dbReference>
<feature type="transmembrane region" description="Helical" evidence="4">
    <location>
        <begin position="726"/>
        <end position="747"/>
    </location>
</feature>
<sequence>MKHTKLLTYTFLICLFSFSAMAQRQIIPLNKEWHYTGSSIWEDVIEKTVDIPHSWNTEDAAQGYKYFRGEGRYEKDYFLPESYADKRLFLKFEGAQTVADVTVNGKYLGQHRGGYSAFVFEITDVVKFGSENHIDVKVENSPTGDVLPLGGDFNIYGGIYRPVKLIVTNKICITPLDFASPGVYLKQKNVSTNKADIDAKVKVSNANKTAEKVDVDVTIFDANGNEVQKNSSQIVIEGGQTSQAEVLMSIAKPHLWNGLNDPYLYSASISIKKDGAVIDEITQPLGLRYYSTDSGKGFFLNGEYVKIKGVSRHNDFAGVASALSEKHHRTDMALIKEMGANGIRLAHYQHSDFFYSLADTSGMIVWAEIPFVGSDVKGYSASDSFAVNAKQQLRELIRQNYNHPSILFWGLYNEIGMKKDSLLVELIDELHSVAKSEDETRETTAASFITKSENELHKIPEMIAWNQYYGWYYSKADDLGDFLDRIHSEQPEYKIGVSEYGAGGSPLQHEEKIRRPFPFFHPWHPEEFQATVHEGNWKAIAERPYVWGSFVWNMFDFGSHFRREGDAIGMNDKGMVTYDRKTKKDVFYFYKANWSEEPVIRITNSGFKIREQDKIDVKVYSNLDNVELFVNGESAGIQKGDYATLVWKDIQLNKGNNQVKVVGQRNGESYSHSVVWMYEKNTAIAFGITFLRWLIKPFVVILLVLIVVLIRLLFWKRTKGWKKAIAIISFVLVTLIFLIIVLAQIFASSRGMNLFEYSLI</sequence>
<proteinExistence type="inferred from homology"/>
<dbReference type="PANTHER" id="PTHR42732:SF1">
    <property type="entry name" value="BETA-MANNOSIDASE"/>
    <property type="match status" value="1"/>
</dbReference>
<dbReference type="SUPFAM" id="SSF49785">
    <property type="entry name" value="Galactose-binding domain-like"/>
    <property type="match status" value="1"/>
</dbReference>
<comment type="similarity">
    <text evidence="1">Belongs to the glycosyl hydrolase 2 family.</text>
</comment>
<comment type="caution">
    <text evidence="10">The sequence shown here is derived from an EMBL/GenBank/DDBJ whole genome shotgun (WGS) entry which is preliminary data.</text>
</comment>
<feature type="signal peptide" evidence="5">
    <location>
        <begin position="1"/>
        <end position="22"/>
    </location>
</feature>
<dbReference type="InterPro" id="IPR006103">
    <property type="entry name" value="Glyco_hydro_2_cat"/>
</dbReference>
<dbReference type="InterPro" id="IPR008979">
    <property type="entry name" value="Galactose-bd-like_sf"/>
</dbReference>
<organism evidence="10 11">
    <name type="scientific">Draconibacterium aestuarii</name>
    <dbReference type="NCBI Taxonomy" id="2998507"/>
    <lineage>
        <taxon>Bacteria</taxon>
        <taxon>Pseudomonadati</taxon>
        <taxon>Bacteroidota</taxon>
        <taxon>Bacteroidia</taxon>
        <taxon>Marinilabiliales</taxon>
        <taxon>Prolixibacteraceae</taxon>
        <taxon>Draconibacterium</taxon>
    </lineage>
</organism>
<dbReference type="InterPro" id="IPR006101">
    <property type="entry name" value="Glyco_hydro_2"/>
</dbReference>
<dbReference type="RefSeq" id="WP_343332978.1">
    <property type="nucleotide sequence ID" value="NZ_JAPOHD010000020.1"/>
</dbReference>
<feature type="domain" description="Glycoside hydrolase family 2 catalytic" evidence="7">
    <location>
        <begin position="296"/>
        <end position="589"/>
    </location>
</feature>
<evidence type="ECO:0000256" key="3">
    <source>
        <dbReference type="ARBA" id="ARBA00023295"/>
    </source>
</evidence>
<dbReference type="Pfam" id="PF00703">
    <property type="entry name" value="Glyco_hydro_2"/>
    <property type="match status" value="1"/>
</dbReference>
<dbReference type="Pfam" id="PF02837">
    <property type="entry name" value="Glyco_hydro_2_N"/>
    <property type="match status" value="1"/>
</dbReference>
<feature type="domain" description="DUF4982" evidence="9">
    <location>
        <begin position="614"/>
        <end position="668"/>
    </location>
</feature>
<keyword evidence="5" id="KW-0732">Signal</keyword>
<dbReference type="SUPFAM" id="SSF51445">
    <property type="entry name" value="(Trans)glycosidases"/>
    <property type="match status" value="1"/>
</dbReference>
<dbReference type="InterPro" id="IPR032311">
    <property type="entry name" value="DUF4982"/>
</dbReference>
<evidence type="ECO:0000256" key="1">
    <source>
        <dbReference type="ARBA" id="ARBA00007401"/>
    </source>
</evidence>
<dbReference type="GO" id="GO:0005975">
    <property type="term" value="P:carbohydrate metabolic process"/>
    <property type="evidence" value="ECO:0007669"/>
    <property type="project" value="InterPro"/>
</dbReference>
<evidence type="ECO:0000259" key="8">
    <source>
        <dbReference type="Pfam" id="PF02837"/>
    </source>
</evidence>
<keyword evidence="4" id="KW-0472">Membrane</keyword>
<evidence type="ECO:0000259" key="9">
    <source>
        <dbReference type="Pfam" id="PF16355"/>
    </source>
</evidence>
<evidence type="ECO:0000313" key="10">
    <source>
        <dbReference type="EMBL" id="MCY1720644.1"/>
    </source>
</evidence>
<keyword evidence="4" id="KW-0812">Transmembrane</keyword>
<accession>A0A9X3J4P0</accession>
<evidence type="ECO:0000256" key="5">
    <source>
        <dbReference type="SAM" id="SignalP"/>
    </source>
</evidence>
<protein>
    <submittedName>
        <fullName evidence="10">DUF4982 domain-containing protein</fullName>
    </submittedName>
</protein>
<dbReference type="Gene3D" id="2.60.120.260">
    <property type="entry name" value="Galactose-binding domain-like"/>
    <property type="match status" value="1"/>
</dbReference>
<keyword evidence="2" id="KW-0378">Hydrolase</keyword>
<evidence type="ECO:0000259" key="7">
    <source>
        <dbReference type="Pfam" id="PF02836"/>
    </source>
</evidence>
<keyword evidence="11" id="KW-1185">Reference proteome</keyword>
<dbReference type="Gene3D" id="2.60.40.10">
    <property type="entry name" value="Immunoglobulins"/>
    <property type="match status" value="2"/>
</dbReference>
<dbReference type="InterPro" id="IPR006104">
    <property type="entry name" value="Glyco_hydro_2_N"/>
</dbReference>
<reference evidence="10" key="1">
    <citation type="submission" date="2022-11" db="EMBL/GenBank/DDBJ databases">
        <title>Marilongibacter aestuarii gen. nov., sp. nov., isolated from tidal flat sediment.</title>
        <authorList>
            <person name="Jiayan W."/>
        </authorList>
    </citation>
    <scope>NUCLEOTIDE SEQUENCE</scope>
    <source>
        <strain evidence="10">Z1-6</strain>
    </source>
</reference>
<dbReference type="GO" id="GO:0004553">
    <property type="term" value="F:hydrolase activity, hydrolyzing O-glycosyl compounds"/>
    <property type="evidence" value="ECO:0007669"/>
    <property type="project" value="InterPro"/>
</dbReference>
<evidence type="ECO:0000256" key="2">
    <source>
        <dbReference type="ARBA" id="ARBA00022801"/>
    </source>
</evidence>
<feature type="transmembrane region" description="Helical" evidence="4">
    <location>
        <begin position="693"/>
        <end position="714"/>
    </location>
</feature>
<dbReference type="InterPro" id="IPR013783">
    <property type="entry name" value="Ig-like_fold"/>
</dbReference>
<evidence type="ECO:0000259" key="6">
    <source>
        <dbReference type="Pfam" id="PF00703"/>
    </source>
</evidence>
<feature type="domain" description="Glycoside hydrolase family 2 immunoglobulin-like beta-sandwich" evidence="6">
    <location>
        <begin position="186"/>
        <end position="288"/>
    </location>
</feature>
<dbReference type="InterPro" id="IPR036156">
    <property type="entry name" value="Beta-gal/glucu_dom_sf"/>
</dbReference>
<dbReference type="Gene3D" id="3.20.20.80">
    <property type="entry name" value="Glycosidases"/>
    <property type="match status" value="1"/>
</dbReference>
<name>A0A9X3J4P0_9BACT</name>
<gene>
    <name evidence="10" type="ORF">OU798_09840</name>
</gene>
<evidence type="ECO:0000313" key="11">
    <source>
        <dbReference type="Proteomes" id="UP001145087"/>
    </source>
</evidence>
<dbReference type="PANTHER" id="PTHR42732">
    <property type="entry name" value="BETA-GALACTOSIDASE"/>
    <property type="match status" value="1"/>
</dbReference>
<dbReference type="Pfam" id="PF16355">
    <property type="entry name" value="DUF4982"/>
    <property type="match status" value="1"/>
</dbReference>
<feature type="domain" description="Glycosyl hydrolases family 2 sugar binding" evidence="8">
    <location>
        <begin position="67"/>
        <end position="166"/>
    </location>
</feature>
<dbReference type="Proteomes" id="UP001145087">
    <property type="component" value="Unassembled WGS sequence"/>
</dbReference>
<dbReference type="Pfam" id="PF02836">
    <property type="entry name" value="Glyco_hydro_2_C"/>
    <property type="match status" value="1"/>
</dbReference>
<dbReference type="InterPro" id="IPR017853">
    <property type="entry name" value="GH"/>
</dbReference>
<dbReference type="AlphaFoldDB" id="A0A9X3J4P0"/>
<dbReference type="SUPFAM" id="SSF49303">
    <property type="entry name" value="beta-Galactosidase/glucuronidase domain"/>
    <property type="match status" value="1"/>
</dbReference>